<evidence type="ECO:0000313" key="3">
    <source>
        <dbReference type="Proteomes" id="UP000307943"/>
    </source>
</evidence>
<dbReference type="AlphaFoldDB" id="A0A5C4T1J7"/>
<proteinExistence type="predicted"/>
<name>A0A5C4T1J7_9BACL</name>
<reference evidence="2 3" key="1">
    <citation type="submission" date="2019-05" db="EMBL/GenBank/DDBJ databases">
        <title>We sequenced the genome of Paenibacillus hemerocallicola KCTC 33185 for further insight into its adaptation and study the phylogeny of Paenibacillus.</title>
        <authorList>
            <person name="Narsing Rao M.P."/>
        </authorList>
    </citation>
    <scope>NUCLEOTIDE SEQUENCE [LARGE SCALE GENOMIC DNA]</scope>
    <source>
        <strain evidence="2 3">KCTC 33185</strain>
    </source>
</reference>
<gene>
    <name evidence="2" type="ORF">FE784_29905</name>
</gene>
<dbReference type="Proteomes" id="UP000307943">
    <property type="component" value="Unassembled WGS sequence"/>
</dbReference>
<dbReference type="EMBL" id="VDCQ01000056">
    <property type="protein sequence ID" value="TNJ62630.1"/>
    <property type="molecule type" value="Genomic_DNA"/>
</dbReference>
<feature type="compositionally biased region" description="Acidic residues" evidence="1">
    <location>
        <begin position="109"/>
        <end position="122"/>
    </location>
</feature>
<dbReference type="RefSeq" id="WP_139605924.1">
    <property type="nucleotide sequence ID" value="NZ_VDCQ01000056.1"/>
</dbReference>
<evidence type="ECO:0000256" key="1">
    <source>
        <dbReference type="SAM" id="MobiDB-lite"/>
    </source>
</evidence>
<feature type="region of interest" description="Disordered" evidence="1">
    <location>
        <begin position="78"/>
        <end position="122"/>
    </location>
</feature>
<organism evidence="2 3">
    <name type="scientific">Paenibacillus hemerocallicola</name>
    <dbReference type="NCBI Taxonomy" id="1172614"/>
    <lineage>
        <taxon>Bacteria</taxon>
        <taxon>Bacillati</taxon>
        <taxon>Bacillota</taxon>
        <taxon>Bacilli</taxon>
        <taxon>Bacillales</taxon>
        <taxon>Paenibacillaceae</taxon>
        <taxon>Paenibacillus</taxon>
    </lineage>
</organism>
<keyword evidence="3" id="KW-1185">Reference proteome</keyword>
<accession>A0A5C4T1J7</accession>
<comment type="caution">
    <text evidence="2">The sequence shown here is derived from an EMBL/GenBank/DDBJ whole genome shotgun (WGS) entry which is preliminary data.</text>
</comment>
<dbReference type="OrthoDB" id="2450266at2"/>
<sequence length="122" mass="13205">MKKQKQPGENISLKTKKNESAAVMAWINGQTNLMDSIRYLIENEIRLNGVRNLQHFIPSDRPLIAATIPASLLEMAAASEQARDAGRPEAGNDEGSGAGVDKADSAPGEADDIDDEDIESWL</sequence>
<protein>
    <submittedName>
        <fullName evidence="2">Uncharacterized protein</fullName>
    </submittedName>
</protein>
<evidence type="ECO:0000313" key="2">
    <source>
        <dbReference type="EMBL" id="TNJ62630.1"/>
    </source>
</evidence>